<evidence type="ECO:0000256" key="1">
    <source>
        <dbReference type="SAM" id="Phobius"/>
    </source>
</evidence>
<comment type="caution">
    <text evidence="2">The sequence shown here is derived from an EMBL/GenBank/DDBJ whole genome shotgun (WGS) entry which is preliminary data.</text>
</comment>
<dbReference type="EMBL" id="JWZT01001748">
    <property type="protein sequence ID" value="KII71509.1"/>
    <property type="molecule type" value="Genomic_DNA"/>
</dbReference>
<evidence type="ECO:0000313" key="2">
    <source>
        <dbReference type="EMBL" id="KII71509.1"/>
    </source>
</evidence>
<keyword evidence="1" id="KW-1133">Transmembrane helix</keyword>
<evidence type="ECO:0000313" key="3">
    <source>
        <dbReference type="Proteomes" id="UP000031668"/>
    </source>
</evidence>
<dbReference type="AlphaFoldDB" id="A0A0C2J146"/>
<sequence>MDNFNLIHGILSSTTMILYVVYFWMLWAATCSLQKRYPNSRSVKICRVLRIITNVLSTMFLLLQIGGMFAFRHFFGSCKNDDRGCLEKVDTFISTLVYTQWLLVFSLMFNILICIFDANIPNFSSAQVIILITATNLGG</sequence>
<feature type="transmembrane region" description="Helical" evidence="1">
    <location>
        <begin position="6"/>
        <end position="27"/>
    </location>
</feature>
<proteinExistence type="predicted"/>
<organism evidence="2 3">
    <name type="scientific">Thelohanellus kitauei</name>
    <name type="common">Myxosporean</name>
    <dbReference type="NCBI Taxonomy" id="669202"/>
    <lineage>
        <taxon>Eukaryota</taxon>
        <taxon>Metazoa</taxon>
        <taxon>Cnidaria</taxon>
        <taxon>Myxozoa</taxon>
        <taxon>Myxosporea</taxon>
        <taxon>Bivalvulida</taxon>
        <taxon>Platysporina</taxon>
        <taxon>Myxobolidae</taxon>
        <taxon>Thelohanellus</taxon>
    </lineage>
</organism>
<reference evidence="2 3" key="1">
    <citation type="journal article" date="2014" name="Genome Biol. Evol.">
        <title>The genome of the myxosporean Thelohanellus kitauei shows adaptations to nutrient acquisition within its fish host.</title>
        <authorList>
            <person name="Yang Y."/>
            <person name="Xiong J."/>
            <person name="Zhou Z."/>
            <person name="Huo F."/>
            <person name="Miao W."/>
            <person name="Ran C."/>
            <person name="Liu Y."/>
            <person name="Zhang J."/>
            <person name="Feng J."/>
            <person name="Wang M."/>
            <person name="Wang M."/>
            <person name="Wang L."/>
            <person name="Yao B."/>
        </authorList>
    </citation>
    <scope>NUCLEOTIDE SEQUENCE [LARGE SCALE GENOMIC DNA]</scope>
    <source>
        <strain evidence="2">Wuqing</strain>
    </source>
</reference>
<accession>A0A0C2J146</accession>
<protein>
    <submittedName>
        <fullName evidence="2">Uncharacterized protein</fullName>
    </submittedName>
</protein>
<gene>
    <name evidence="2" type="ORF">RF11_04055</name>
</gene>
<feature type="transmembrane region" description="Helical" evidence="1">
    <location>
        <begin position="48"/>
        <end position="71"/>
    </location>
</feature>
<keyword evidence="3" id="KW-1185">Reference proteome</keyword>
<keyword evidence="1" id="KW-0812">Transmembrane</keyword>
<dbReference type="Proteomes" id="UP000031668">
    <property type="component" value="Unassembled WGS sequence"/>
</dbReference>
<keyword evidence="1" id="KW-0472">Membrane</keyword>
<name>A0A0C2J146_THEKT</name>
<feature type="transmembrane region" description="Helical" evidence="1">
    <location>
        <begin position="91"/>
        <end position="116"/>
    </location>
</feature>